<dbReference type="AlphaFoldDB" id="A0A162I6Y1"/>
<comment type="subcellular location">
    <subcellularLocation>
        <location evidence="2">Chromosome</location>
        <location evidence="2">Centromere</location>
        <location evidence="2">Kinetochore</location>
    </subcellularLocation>
    <subcellularLocation>
        <location evidence="1">Nucleus</location>
    </subcellularLocation>
</comment>
<organism evidence="11 12">
    <name type="scientific">Niveomyces insectorum RCEF 264</name>
    <dbReference type="NCBI Taxonomy" id="1081102"/>
    <lineage>
        <taxon>Eukaryota</taxon>
        <taxon>Fungi</taxon>
        <taxon>Dikarya</taxon>
        <taxon>Ascomycota</taxon>
        <taxon>Pezizomycotina</taxon>
        <taxon>Sordariomycetes</taxon>
        <taxon>Hypocreomycetidae</taxon>
        <taxon>Hypocreales</taxon>
        <taxon>Cordycipitaceae</taxon>
        <taxon>Niveomyces</taxon>
    </lineage>
</organism>
<proteinExistence type="predicted"/>
<dbReference type="PANTHER" id="PTHR15459:SF3">
    <property type="entry name" value="POLYAMINE-MODULATED FACTOR 1"/>
    <property type="match status" value="1"/>
</dbReference>
<keyword evidence="6" id="KW-0995">Kinetochore</keyword>
<accession>A0A162I6Y1</accession>
<feature type="compositionally biased region" description="Polar residues" evidence="10">
    <location>
        <begin position="50"/>
        <end position="59"/>
    </location>
</feature>
<keyword evidence="5" id="KW-0498">Mitosis</keyword>
<dbReference type="GO" id="GO:0007059">
    <property type="term" value="P:chromosome segregation"/>
    <property type="evidence" value="ECO:0007669"/>
    <property type="project" value="TreeGrafter"/>
</dbReference>
<dbReference type="InterPro" id="IPR007128">
    <property type="entry name" value="PMF1/Nnf1"/>
</dbReference>
<evidence type="ECO:0000256" key="6">
    <source>
        <dbReference type="ARBA" id="ARBA00022838"/>
    </source>
</evidence>
<keyword evidence="8" id="KW-0131">Cell cycle</keyword>
<sequence length="273" mass="28757">MSPHEEPRAAAAQLATATATTATRPADDATTGTASGGMLLDEGALEGGNQAASQQPTRNGTDKRSPTPPPPPPPPGPRASRLQAVFDSSLDHTLDKISWGNFSACYPTAASRAPGALRTIHKAMAARLRELCAAEFTQVMLSRDAVPKLNELEALIAEAEARRQVEAATGQTVARPPCPPHTLLPETVVAAHLASQRRAQRALLEARLQAMQAANAARFTQLTTQQDEAEQLVAAVERALADADGAAALLDSDKLAVELARESRLAEVEMSQI</sequence>
<keyword evidence="9" id="KW-0137">Centromere</keyword>
<dbReference type="EMBL" id="AZHD01000036">
    <property type="protein sequence ID" value="OAA53115.1"/>
    <property type="molecule type" value="Genomic_DNA"/>
</dbReference>
<feature type="compositionally biased region" description="Low complexity" evidence="10">
    <location>
        <begin position="9"/>
        <end position="33"/>
    </location>
</feature>
<evidence type="ECO:0000256" key="3">
    <source>
        <dbReference type="ARBA" id="ARBA00022454"/>
    </source>
</evidence>
<dbReference type="Pfam" id="PF03980">
    <property type="entry name" value="Nnf1"/>
    <property type="match status" value="1"/>
</dbReference>
<name>A0A162I6Y1_9HYPO</name>
<comment type="caution">
    <text evidence="11">The sequence shown here is derived from an EMBL/GenBank/DDBJ whole genome shotgun (WGS) entry which is preliminary data.</text>
</comment>
<dbReference type="GO" id="GO:0005634">
    <property type="term" value="C:nucleus"/>
    <property type="evidence" value="ECO:0007669"/>
    <property type="project" value="UniProtKB-SubCell"/>
</dbReference>
<dbReference type="Proteomes" id="UP000076874">
    <property type="component" value="Unassembled WGS sequence"/>
</dbReference>
<protein>
    <submittedName>
        <fullName evidence="11">Nnf1</fullName>
    </submittedName>
</protein>
<feature type="region of interest" description="Disordered" evidence="10">
    <location>
        <begin position="1"/>
        <end position="80"/>
    </location>
</feature>
<dbReference type="GO" id="GO:0000444">
    <property type="term" value="C:MIS12/MIND type complex"/>
    <property type="evidence" value="ECO:0007669"/>
    <property type="project" value="InterPro"/>
</dbReference>
<keyword evidence="3" id="KW-0158">Chromosome</keyword>
<evidence type="ECO:0000256" key="10">
    <source>
        <dbReference type="SAM" id="MobiDB-lite"/>
    </source>
</evidence>
<evidence type="ECO:0000256" key="2">
    <source>
        <dbReference type="ARBA" id="ARBA00004629"/>
    </source>
</evidence>
<reference evidence="11 12" key="1">
    <citation type="journal article" date="2016" name="Genome Biol. Evol.">
        <title>Divergent and convergent evolution of fungal pathogenicity.</title>
        <authorList>
            <person name="Shang Y."/>
            <person name="Xiao G."/>
            <person name="Zheng P."/>
            <person name="Cen K."/>
            <person name="Zhan S."/>
            <person name="Wang C."/>
        </authorList>
    </citation>
    <scope>NUCLEOTIDE SEQUENCE [LARGE SCALE GENOMIC DNA]</scope>
    <source>
        <strain evidence="11 12">RCEF 264</strain>
    </source>
</reference>
<evidence type="ECO:0000313" key="12">
    <source>
        <dbReference type="Proteomes" id="UP000076874"/>
    </source>
</evidence>
<keyword evidence="12" id="KW-1185">Reference proteome</keyword>
<evidence type="ECO:0000256" key="9">
    <source>
        <dbReference type="ARBA" id="ARBA00023328"/>
    </source>
</evidence>
<keyword evidence="7" id="KW-0539">Nucleus</keyword>
<evidence type="ECO:0000256" key="7">
    <source>
        <dbReference type="ARBA" id="ARBA00023242"/>
    </source>
</evidence>
<dbReference type="PANTHER" id="PTHR15459">
    <property type="entry name" value="POLYAMINE-MODULATED FACTOR 1"/>
    <property type="match status" value="1"/>
</dbReference>
<dbReference type="OrthoDB" id="18453at2759"/>
<dbReference type="GO" id="GO:0051301">
    <property type="term" value="P:cell division"/>
    <property type="evidence" value="ECO:0007669"/>
    <property type="project" value="UniProtKB-KW"/>
</dbReference>
<evidence type="ECO:0000256" key="1">
    <source>
        <dbReference type="ARBA" id="ARBA00004123"/>
    </source>
</evidence>
<evidence type="ECO:0000256" key="8">
    <source>
        <dbReference type="ARBA" id="ARBA00023306"/>
    </source>
</evidence>
<evidence type="ECO:0000256" key="5">
    <source>
        <dbReference type="ARBA" id="ARBA00022776"/>
    </source>
</evidence>
<gene>
    <name evidence="11" type="ORF">SPI_09486</name>
</gene>
<evidence type="ECO:0000256" key="4">
    <source>
        <dbReference type="ARBA" id="ARBA00022618"/>
    </source>
</evidence>
<evidence type="ECO:0000313" key="11">
    <source>
        <dbReference type="EMBL" id="OAA53115.1"/>
    </source>
</evidence>
<keyword evidence="4" id="KW-0132">Cell division</keyword>
<feature type="compositionally biased region" description="Pro residues" evidence="10">
    <location>
        <begin position="66"/>
        <end position="77"/>
    </location>
</feature>